<organism evidence="2 3">
    <name type="scientific">Drosophila gunungcola</name>
    <name type="common">fruit fly</name>
    <dbReference type="NCBI Taxonomy" id="103775"/>
    <lineage>
        <taxon>Eukaryota</taxon>
        <taxon>Metazoa</taxon>
        <taxon>Ecdysozoa</taxon>
        <taxon>Arthropoda</taxon>
        <taxon>Hexapoda</taxon>
        <taxon>Insecta</taxon>
        <taxon>Pterygota</taxon>
        <taxon>Neoptera</taxon>
        <taxon>Endopterygota</taxon>
        <taxon>Diptera</taxon>
        <taxon>Brachycera</taxon>
        <taxon>Muscomorpha</taxon>
        <taxon>Ephydroidea</taxon>
        <taxon>Drosophilidae</taxon>
        <taxon>Drosophila</taxon>
        <taxon>Sophophora</taxon>
    </lineage>
</organism>
<feature type="region of interest" description="Disordered" evidence="1">
    <location>
        <begin position="1"/>
        <end position="21"/>
    </location>
</feature>
<evidence type="ECO:0000313" key="2">
    <source>
        <dbReference type="EMBL" id="KAI8039975.1"/>
    </source>
</evidence>
<comment type="caution">
    <text evidence="2">The sequence shown here is derived from an EMBL/GenBank/DDBJ whole genome shotgun (WGS) entry which is preliminary data.</text>
</comment>
<keyword evidence="3" id="KW-1185">Reference proteome</keyword>
<evidence type="ECO:0000256" key="1">
    <source>
        <dbReference type="SAM" id="MobiDB-lite"/>
    </source>
</evidence>
<sequence length="64" mass="7413">MTSCLHSSSRLLSMPSSGSRPFTWTPALSCWSFMMVFRYRSNSSLQLSHLNTPINRNRYFAHRA</sequence>
<dbReference type="Proteomes" id="UP001059596">
    <property type="component" value="Unassembled WGS sequence"/>
</dbReference>
<gene>
    <name evidence="2" type="ORF">M5D96_007400</name>
</gene>
<dbReference type="EMBL" id="JAMKOV010000005">
    <property type="protein sequence ID" value="KAI8039975.1"/>
    <property type="molecule type" value="Genomic_DNA"/>
</dbReference>
<dbReference type="AlphaFoldDB" id="A0A9P9YNI0"/>
<evidence type="ECO:0000313" key="3">
    <source>
        <dbReference type="Proteomes" id="UP001059596"/>
    </source>
</evidence>
<accession>A0A9P9YNI0</accession>
<protein>
    <submittedName>
        <fullName evidence="2">Uncharacterized protein</fullName>
    </submittedName>
</protein>
<reference evidence="2" key="1">
    <citation type="journal article" date="2023" name="Genome Biol. Evol.">
        <title>Long-read-based Genome Assembly of Drosophila gunungcola Reveals Fewer Chemosensory Genes in Flower-breeding Species.</title>
        <authorList>
            <person name="Negi A."/>
            <person name="Liao B.Y."/>
            <person name="Yeh S.D."/>
        </authorList>
    </citation>
    <scope>NUCLEOTIDE SEQUENCE</scope>
    <source>
        <strain evidence="2">Sukarami</strain>
    </source>
</reference>
<proteinExistence type="predicted"/>
<name>A0A9P9YNI0_9MUSC</name>
<feature type="compositionally biased region" description="Low complexity" evidence="1">
    <location>
        <begin position="7"/>
        <end position="21"/>
    </location>
</feature>